<gene>
    <name evidence="7" type="ORF">E1757_26400</name>
</gene>
<dbReference type="Gene3D" id="2.70.70.10">
    <property type="entry name" value="Glucose Permease (Domain IIA)"/>
    <property type="match status" value="1"/>
</dbReference>
<dbReference type="InterPro" id="IPR057309">
    <property type="entry name" value="PcsB_CC"/>
</dbReference>
<evidence type="ECO:0000313" key="8">
    <source>
        <dbReference type="Proteomes" id="UP000295636"/>
    </source>
</evidence>
<evidence type="ECO:0000259" key="5">
    <source>
        <dbReference type="Pfam" id="PF01551"/>
    </source>
</evidence>
<evidence type="ECO:0000256" key="1">
    <source>
        <dbReference type="ARBA" id="ARBA00022729"/>
    </source>
</evidence>
<proteinExistence type="predicted"/>
<feature type="coiled-coil region" evidence="2">
    <location>
        <begin position="212"/>
        <end position="239"/>
    </location>
</feature>
<dbReference type="Pfam" id="PF01551">
    <property type="entry name" value="Peptidase_M23"/>
    <property type="match status" value="1"/>
</dbReference>
<feature type="signal peptide" evidence="4">
    <location>
        <begin position="1"/>
        <end position="26"/>
    </location>
</feature>
<dbReference type="AlphaFoldDB" id="A0A4R5KFR7"/>
<dbReference type="PANTHER" id="PTHR21666:SF289">
    <property type="entry name" value="L-ALA--D-GLU ENDOPEPTIDASE"/>
    <property type="match status" value="1"/>
</dbReference>
<name>A0A4R5KFR7_9BACL</name>
<comment type="caution">
    <text evidence="7">The sequence shown here is derived from an EMBL/GenBank/DDBJ whole genome shotgun (WGS) entry which is preliminary data.</text>
</comment>
<keyword evidence="1 4" id="KW-0732">Signal</keyword>
<evidence type="ECO:0000256" key="2">
    <source>
        <dbReference type="SAM" id="Coils"/>
    </source>
</evidence>
<feature type="compositionally biased region" description="Low complexity" evidence="3">
    <location>
        <begin position="267"/>
        <end position="284"/>
    </location>
</feature>
<dbReference type="SUPFAM" id="SSF51261">
    <property type="entry name" value="Duplicated hybrid motif"/>
    <property type="match status" value="1"/>
</dbReference>
<dbReference type="GO" id="GO:0004222">
    <property type="term" value="F:metalloendopeptidase activity"/>
    <property type="evidence" value="ECO:0007669"/>
    <property type="project" value="TreeGrafter"/>
</dbReference>
<dbReference type="Proteomes" id="UP000295636">
    <property type="component" value="Unassembled WGS sequence"/>
</dbReference>
<keyword evidence="2" id="KW-0175">Coiled coil</keyword>
<dbReference type="CDD" id="cd12797">
    <property type="entry name" value="M23_peptidase"/>
    <property type="match status" value="1"/>
</dbReference>
<feature type="domain" description="M23ase beta-sheet core" evidence="5">
    <location>
        <begin position="314"/>
        <end position="410"/>
    </location>
</feature>
<dbReference type="OrthoDB" id="9805799at2"/>
<feature type="chain" id="PRO_5020364843" evidence="4">
    <location>
        <begin position="27"/>
        <end position="415"/>
    </location>
</feature>
<dbReference type="FunFam" id="2.70.70.10:FF:000006">
    <property type="entry name" value="M23 family peptidase"/>
    <property type="match status" value="1"/>
</dbReference>
<dbReference type="EMBL" id="SMRT01000016">
    <property type="protein sequence ID" value="TDF93468.1"/>
    <property type="molecule type" value="Genomic_DNA"/>
</dbReference>
<keyword evidence="8" id="KW-1185">Reference proteome</keyword>
<feature type="region of interest" description="Disordered" evidence="3">
    <location>
        <begin position="267"/>
        <end position="289"/>
    </location>
</feature>
<protein>
    <submittedName>
        <fullName evidence="7">Peptidase M23</fullName>
    </submittedName>
</protein>
<feature type="coiled-coil region" evidence="2">
    <location>
        <begin position="33"/>
        <end position="120"/>
    </location>
</feature>
<dbReference type="InterPro" id="IPR011055">
    <property type="entry name" value="Dup_hybrid_motif"/>
</dbReference>
<reference evidence="7 8" key="1">
    <citation type="submission" date="2019-03" db="EMBL/GenBank/DDBJ databases">
        <title>This is whole genome sequence of Paenibacillus sp MS74 strain.</title>
        <authorList>
            <person name="Trinh H.N."/>
        </authorList>
    </citation>
    <scope>NUCLEOTIDE SEQUENCE [LARGE SCALE GENOMIC DNA]</scope>
    <source>
        <strain evidence="7 8">MS74</strain>
    </source>
</reference>
<sequence length="415" mass="45256">MKKSLLSLVVTSGLVGTLVIPQFAFALTATQKIDQQLGELKKMQSNAQQKANEAQSEMNKVLQEKQQASTDINSLLSQIETTNLKLNDLNNEITKVKDTLKETGEQLEEAENRVESRDKLLKSRLRLMYMNGVVSYADVLLSSTNFGDFLDRLNALKAIVTQDKQILELNQKDRATIADKQVQVQQQLDKVKDLYTQTTVVKADLVTKEKEKEVKIASLAKKEKELEDISEEQEKMLLQYARRESALAAEKRKAAAEAAAKAAAAKAKAGGGSAPAANTAPPTGGKLGYPLPKVATMTSDFGTRSDPFTGKKATHKGIDLAMPNGTPILAAADGEVIVASWWSGYGNCVIIDHGNGTWTLYGHIRNGGIDVEKGDSVKKGQKIAEVGSTGQSTGNHLHFEVRIHEEPVDPKPYLR</sequence>
<dbReference type="Pfam" id="PF24568">
    <property type="entry name" value="CC_PcsB"/>
    <property type="match status" value="1"/>
</dbReference>
<dbReference type="InterPro" id="IPR050570">
    <property type="entry name" value="Cell_wall_metabolism_enzyme"/>
</dbReference>
<dbReference type="RefSeq" id="WP_133233849.1">
    <property type="nucleotide sequence ID" value="NZ_SMRT01000016.1"/>
</dbReference>
<dbReference type="Gene3D" id="6.10.250.3150">
    <property type="match status" value="1"/>
</dbReference>
<dbReference type="InterPro" id="IPR016047">
    <property type="entry name" value="M23ase_b-sheet_dom"/>
</dbReference>
<evidence type="ECO:0000256" key="4">
    <source>
        <dbReference type="SAM" id="SignalP"/>
    </source>
</evidence>
<accession>A0A4R5KFR7</accession>
<evidence type="ECO:0000313" key="7">
    <source>
        <dbReference type="EMBL" id="TDF93468.1"/>
    </source>
</evidence>
<dbReference type="PANTHER" id="PTHR21666">
    <property type="entry name" value="PEPTIDASE-RELATED"/>
    <property type="match status" value="1"/>
</dbReference>
<evidence type="ECO:0000256" key="3">
    <source>
        <dbReference type="SAM" id="MobiDB-lite"/>
    </source>
</evidence>
<feature type="domain" description="Peptidoglycan hydrolase PcsB coiled-coil" evidence="6">
    <location>
        <begin position="108"/>
        <end position="180"/>
    </location>
</feature>
<organism evidence="7 8">
    <name type="scientific">Paenibacillus piri</name>
    <dbReference type="NCBI Taxonomy" id="2547395"/>
    <lineage>
        <taxon>Bacteria</taxon>
        <taxon>Bacillati</taxon>
        <taxon>Bacillota</taxon>
        <taxon>Bacilli</taxon>
        <taxon>Bacillales</taxon>
        <taxon>Paenibacillaceae</taxon>
        <taxon>Paenibacillus</taxon>
    </lineage>
</organism>
<evidence type="ECO:0000259" key="6">
    <source>
        <dbReference type="Pfam" id="PF24568"/>
    </source>
</evidence>